<evidence type="ECO:0000256" key="5">
    <source>
        <dbReference type="ARBA" id="ARBA00022840"/>
    </source>
</evidence>
<keyword evidence="5" id="KW-0067">ATP-binding</keyword>
<proteinExistence type="inferred from homology"/>
<dbReference type="GO" id="GO:0005524">
    <property type="term" value="F:ATP binding"/>
    <property type="evidence" value="ECO:0007669"/>
    <property type="project" value="UniProtKB-KW"/>
</dbReference>
<dbReference type="PANTHER" id="PTHR42788:SF13">
    <property type="entry name" value="ALIPHATIC SULFONATES IMPORT ATP-BINDING PROTEIN SSUB"/>
    <property type="match status" value="1"/>
</dbReference>
<evidence type="ECO:0000256" key="3">
    <source>
        <dbReference type="ARBA" id="ARBA00022475"/>
    </source>
</evidence>
<dbReference type="EMBL" id="CP001635">
    <property type="protein sequence ID" value="ACS17283.1"/>
    <property type="molecule type" value="Genomic_DNA"/>
</dbReference>
<organism evidence="7">
    <name type="scientific">Variovorax paradoxus (strain S110)</name>
    <dbReference type="NCBI Taxonomy" id="543728"/>
    <lineage>
        <taxon>Bacteria</taxon>
        <taxon>Pseudomonadati</taxon>
        <taxon>Pseudomonadota</taxon>
        <taxon>Betaproteobacteria</taxon>
        <taxon>Burkholderiales</taxon>
        <taxon>Comamonadaceae</taxon>
        <taxon>Variovorax</taxon>
    </lineage>
</organism>
<gene>
    <name evidence="7" type="ordered locus">Vapar_0621</name>
</gene>
<keyword evidence="4" id="KW-0547">Nucleotide-binding</keyword>
<dbReference type="SMART" id="SM00382">
    <property type="entry name" value="AAA"/>
    <property type="match status" value="1"/>
</dbReference>
<keyword evidence="3" id="KW-0472">Membrane</keyword>
<dbReference type="InterPro" id="IPR050166">
    <property type="entry name" value="ABC_transporter_ATP-bind"/>
</dbReference>
<evidence type="ECO:0000313" key="7">
    <source>
        <dbReference type="EMBL" id="ACS17283.1"/>
    </source>
</evidence>
<dbReference type="eggNOG" id="COG1116">
    <property type="taxonomic scope" value="Bacteria"/>
</dbReference>
<dbReference type="InterPro" id="IPR017871">
    <property type="entry name" value="ABC_transporter-like_CS"/>
</dbReference>
<evidence type="ECO:0000256" key="4">
    <source>
        <dbReference type="ARBA" id="ARBA00022741"/>
    </source>
</evidence>
<evidence type="ECO:0000256" key="2">
    <source>
        <dbReference type="ARBA" id="ARBA00022448"/>
    </source>
</evidence>
<protein>
    <submittedName>
        <fullName evidence="7">ABC transporter related</fullName>
    </submittedName>
</protein>
<keyword evidence="2" id="KW-0813">Transport</keyword>
<dbReference type="PROSITE" id="PS00211">
    <property type="entry name" value="ABC_TRANSPORTER_1"/>
    <property type="match status" value="1"/>
</dbReference>
<name>C5CKI5_VARPS</name>
<dbReference type="InterPro" id="IPR027417">
    <property type="entry name" value="P-loop_NTPase"/>
</dbReference>
<reference evidence="7" key="1">
    <citation type="submission" date="2009-06" db="EMBL/GenBank/DDBJ databases">
        <title>Complete sequence of chromosome 1 of Variovorax paradoxus S110.</title>
        <authorList>
            <consortium name="US DOE Joint Genome Institute"/>
            <person name="Lucas S."/>
            <person name="Copeland A."/>
            <person name="Lapidus A."/>
            <person name="Glavina del Rio T."/>
            <person name="Tice H."/>
            <person name="Bruce D."/>
            <person name="Goodwin L."/>
            <person name="Pitluck S."/>
            <person name="Chertkov O."/>
            <person name="Brettin T."/>
            <person name="Detter J.C."/>
            <person name="Han C."/>
            <person name="Larimer F."/>
            <person name="Land M."/>
            <person name="Hauser L."/>
            <person name="Kyrpides N."/>
            <person name="Ovchinnikova G."/>
            <person name="Orwin P."/>
            <person name="Leadbetter J.R."/>
            <person name="Spain J.C."/>
            <person name="Han J.I."/>
        </authorList>
    </citation>
    <scope>NUCLEOTIDE SEQUENCE</scope>
    <source>
        <strain evidence="7">S110</strain>
    </source>
</reference>
<dbReference type="AlphaFoldDB" id="C5CKI5"/>
<sequence precursor="true">MAYGEINRARKVFSAQELGGEATEDLVALDDASFTFEQGEFVALLGPSGCGKTTLLRIVAGLTGLTSGTVRIGGRDVNGPYGDYGFVFQAPGLMPWRSVLDNVLFPMEILKRNDAAARKRARDLLTLVGLEAFERARPHQLSGGMQQRVSLCRALIHEPKLLLMDEPFGALDELTRLDMNDLLLDVRKKTGAAVLFVTHSISEAVYLGDKVLVFSRRPARVAMEIRPDLGNNRHRGMRFDEGFAQAQREAGEALGVITPHDTTTHTTAPRAQEAHP</sequence>
<dbReference type="PROSITE" id="PS50893">
    <property type="entry name" value="ABC_TRANSPORTER_2"/>
    <property type="match status" value="1"/>
</dbReference>
<dbReference type="InterPro" id="IPR003439">
    <property type="entry name" value="ABC_transporter-like_ATP-bd"/>
</dbReference>
<evidence type="ECO:0000259" key="6">
    <source>
        <dbReference type="PROSITE" id="PS50893"/>
    </source>
</evidence>
<dbReference type="STRING" id="543728.Vapar_0621"/>
<feature type="domain" description="ABC transporter" evidence="6">
    <location>
        <begin position="7"/>
        <end position="241"/>
    </location>
</feature>
<dbReference type="SUPFAM" id="SSF52540">
    <property type="entry name" value="P-loop containing nucleoside triphosphate hydrolases"/>
    <property type="match status" value="1"/>
</dbReference>
<accession>C5CKI5</accession>
<evidence type="ECO:0000256" key="1">
    <source>
        <dbReference type="ARBA" id="ARBA00005417"/>
    </source>
</evidence>
<dbReference type="Gene3D" id="3.40.50.300">
    <property type="entry name" value="P-loop containing nucleotide triphosphate hydrolases"/>
    <property type="match status" value="1"/>
</dbReference>
<dbReference type="CDD" id="cd03293">
    <property type="entry name" value="ABC_NrtD_SsuB_transporters"/>
    <property type="match status" value="1"/>
</dbReference>
<dbReference type="KEGG" id="vap:Vapar_0621"/>
<dbReference type="Pfam" id="PF00005">
    <property type="entry name" value="ABC_tran"/>
    <property type="match status" value="1"/>
</dbReference>
<dbReference type="HOGENOM" id="CLU_000604_1_22_4"/>
<keyword evidence="3" id="KW-1003">Cell membrane</keyword>
<comment type="similarity">
    <text evidence="1">Belongs to the ABC transporter superfamily.</text>
</comment>
<dbReference type="PANTHER" id="PTHR42788">
    <property type="entry name" value="TAURINE IMPORT ATP-BINDING PROTEIN-RELATED"/>
    <property type="match status" value="1"/>
</dbReference>
<dbReference type="InterPro" id="IPR003593">
    <property type="entry name" value="AAA+_ATPase"/>
</dbReference>
<dbReference type="GO" id="GO:0016887">
    <property type="term" value="F:ATP hydrolysis activity"/>
    <property type="evidence" value="ECO:0007669"/>
    <property type="project" value="InterPro"/>
</dbReference>